<keyword evidence="5" id="KW-1185">Reference proteome</keyword>
<evidence type="ECO:0000313" key="4">
    <source>
        <dbReference type="EMBL" id="KAL0087889.1"/>
    </source>
</evidence>
<evidence type="ECO:0000256" key="1">
    <source>
        <dbReference type="ARBA" id="ARBA00022723"/>
    </source>
</evidence>
<evidence type="ECO:0000313" key="5">
    <source>
        <dbReference type="Proteomes" id="UP001448207"/>
    </source>
</evidence>
<dbReference type="InterPro" id="IPR035892">
    <property type="entry name" value="C2_domain_sf"/>
</dbReference>
<proteinExistence type="predicted"/>
<sequence length="120" mass="13015">MPSGKLQVTAVTMRGLAENGLSESRPFVGCFVDASEKQRTQSAAGPEPQWNQTLTFNVSEGKSTLNVEVVNEDQNRPGVLGGGSVDLNQVFQQGRAEQWVNIASHNGEQLGHLYINLVFT</sequence>
<dbReference type="Proteomes" id="UP001448207">
    <property type="component" value="Unassembled WGS sequence"/>
</dbReference>
<dbReference type="SMART" id="SM00239">
    <property type="entry name" value="C2"/>
    <property type="match status" value="1"/>
</dbReference>
<name>A0ABR3B3Q8_PHYBL</name>
<dbReference type="EMBL" id="JBCLYO010000006">
    <property type="protein sequence ID" value="KAL0087889.1"/>
    <property type="molecule type" value="Genomic_DNA"/>
</dbReference>
<organism evidence="4 5">
    <name type="scientific">Phycomyces blakesleeanus</name>
    <dbReference type="NCBI Taxonomy" id="4837"/>
    <lineage>
        <taxon>Eukaryota</taxon>
        <taxon>Fungi</taxon>
        <taxon>Fungi incertae sedis</taxon>
        <taxon>Mucoromycota</taxon>
        <taxon>Mucoromycotina</taxon>
        <taxon>Mucoromycetes</taxon>
        <taxon>Mucorales</taxon>
        <taxon>Phycomycetaceae</taxon>
        <taxon>Phycomyces</taxon>
    </lineage>
</organism>
<evidence type="ECO:0000259" key="3">
    <source>
        <dbReference type="PROSITE" id="PS50004"/>
    </source>
</evidence>
<dbReference type="PROSITE" id="PS50004">
    <property type="entry name" value="C2"/>
    <property type="match status" value="1"/>
</dbReference>
<gene>
    <name evidence="4" type="ORF">J3Q64DRAFT_1466647</name>
</gene>
<reference evidence="4 5" key="1">
    <citation type="submission" date="2024-04" db="EMBL/GenBank/DDBJ databases">
        <title>Symmetric and asymmetric DNA N6-adenine methylation regulates different biological responses in Mucorales.</title>
        <authorList>
            <consortium name="Lawrence Berkeley National Laboratory"/>
            <person name="Lax C."/>
            <person name="Mondo S.J."/>
            <person name="Osorio-Concepcion M."/>
            <person name="Muszewska A."/>
            <person name="Corrochano-Luque M."/>
            <person name="Gutierrez G."/>
            <person name="Riley R."/>
            <person name="Lipzen A."/>
            <person name="Guo J."/>
            <person name="Hundley H."/>
            <person name="Amirebrahimi M."/>
            <person name="Ng V."/>
            <person name="Lorenzo-Gutierrez D."/>
            <person name="Binder U."/>
            <person name="Yang J."/>
            <person name="Song Y."/>
            <person name="Canovas D."/>
            <person name="Navarro E."/>
            <person name="Freitag M."/>
            <person name="Gabaldon T."/>
            <person name="Grigoriev I.V."/>
            <person name="Corrochano L.M."/>
            <person name="Nicolas F.E."/>
            <person name="Garre V."/>
        </authorList>
    </citation>
    <scope>NUCLEOTIDE SEQUENCE [LARGE SCALE GENOMIC DNA]</scope>
    <source>
        <strain evidence="4 5">L51</strain>
    </source>
</reference>
<accession>A0ABR3B3Q8</accession>
<keyword evidence="2" id="KW-0106">Calcium</keyword>
<dbReference type="PANTHER" id="PTHR46502">
    <property type="entry name" value="C2 DOMAIN-CONTAINING"/>
    <property type="match status" value="1"/>
</dbReference>
<protein>
    <submittedName>
        <fullName evidence="4">C2 domain-containing protein</fullName>
    </submittedName>
</protein>
<evidence type="ECO:0000256" key="2">
    <source>
        <dbReference type="ARBA" id="ARBA00022837"/>
    </source>
</evidence>
<dbReference type="SUPFAM" id="SSF49562">
    <property type="entry name" value="C2 domain (Calcium/lipid-binding domain, CaLB)"/>
    <property type="match status" value="1"/>
</dbReference>
<keyword evidence="1" id="KW-0479">Metal-binding</keyword>
<feature type="domain" description="C2" evidence="3">
    <location>
        <begin position="1"/>
        <end position="100"/>
    </location>
</feature>
<dbReference type="Pfam" id="PF00168">
    <property type="entry name" value="C2"/>
    <property type="match status" value="1"/>
</dbReference>
<dbReference type="InterPro" id="IPR000008">
    <property type="entry name" value="C2_dom"/>
</dbReference>
<dbReference type="PANTHER" id="PTHR46502:SF2">
    <property type="entry name" value="16 KDA PHLOEM PROTEIN 2"/>
    <property type="match status" value="1"/>
</dbReference>
<dbReference type="Gene3D" id="2.60.40.150">
    <property type="entry name" value="C2 domain"/>
    <property type="match status" value="1"/>
</dbReference>
<comment type="caution">
    <text evidence="4">The sequence shown here is derived from an EMBL/GenBank/DDBJ whole genome shotgun (WGS) entry which is preliminary data.</text>
</comment>